<comment type="caution">
    <text evidence="8">The sequence shown here is derived from an EMBL/GenBank/DDBJ whole genome shotgun (WGS) entry which is preliminary data.</text>
</comment>
<evidence type="ECO:0000313" key="8">
    <source>
        <dbReference type="EMBL" id="TWU13228.1"/>
    </source>
</evidence>
<keyword evidence="4 6" id="KW-0697">Rotamase</keyword>
<evidence type="ECO:0000256" key="1">
    <source>
        <dbReference type="ARBA" id="ARBA00000971"/>
    </source>
</evidence>
<dbReference type="AlphaFoldDB" id="A0A5C6BMD5"/>
<evidence type="ECO:0000259" key="7">
    <source>
        <dbReference type="PROSITE" id="PS50198"/>
    </source>
</evidence>
<dbReference type="InterPro" id="IPR050245">
    <property type="entry name" value="PrsA_foldase"/>
</dbReference>
<protein>
    <recommendedName>
        <fullName evidence="2">peptidylprolyl isomerase</fullName>
        <ecNumber evidence="2">5.2.1.8</ecNumber>
    </recommendedName>
</protein>
<dbReference type="Proteomes" id="UP000320735">
    <property type="component" value="Unassembled WGS sequence"/>
</dbReference>
<keyword evidence="3" id="KW-0732">Signal</keyword>
<comment type="catalytic activity">
    <reaction evidence="1">
        <text>[protein]-peptidylproline (omega=180) = [protein]-peptidylproline (omega=0)</text>
        <dbReference type="Rhea" id="RHEA:16237"/>
        <dbReference type="Rhea" id="RHEA-COMP:10747"/>
        <dbReference type="Rhea" id="RHEA-COMP:10748"/>
        <dbReference type="ChEBI" id="CHEBI:83833"/>
        <dbReference type="ChEBI" id="CHEBI:83834"/>
        <dbReference type="EC" id="5.2.1.8"/>
    </reaction>
</comment>
<evidence type="ECO:0000313" key="9">
    <source>
        <dbReference type="Proteomes" id="UP000320735"/>
    </source>
</evidence>
<keyword evidence="5 6" id="KW-0413">Isomerase</keyword>
<name>A0A5C6BMD5_9PLAN</name>
<evidence type="ECO:0000256" key="4">
    <source>
        <dbReference type="ARBA" id="ARBA00023110"/>
    </source>
</evidence>
<evidence type="ECO:0000256" key="6">
    <source>
        <dbReference type="PROSITE-ProRule" id="PRU00278"/>
    </source>
</evidence>
<dbReference type="InterPro" id="IPR046357">
    <property type="entry name" value="PPIase_dom_sf"/>
</dbReference>
<dbReference type="GO" id="GO:0003755">
    <property type="term" value="F:peptidyl-prolyl cis-trans isomerase activity"/>
    <property type="evidence" value="ECO:0007669"/>
    <property type="project" value="UniProtKB-KW"/>
</dbReference>
<dbReference type="EMBL" id="SJPP01000001">
    <property type="protein sequence ID" value="TWU13228.1"/>
    <property type="molecule type" value="Genomic_DNA"/>
</dbReference>
<dbReference type="PROSITE" id="PS01096">
    <property type="entry name" value="PPIC_PPIASE_1"/>
    <property type="match status" value="1"/>
</dbReference>
<proteinExistence type="predicted"/>
<dbReference type="RefSeq" id="WP_146370586.1">
    <property type="nucleotide sequence ID" value="NZ_SJPP01000001.1"/>
</dbReference>
<dbReference type="OrthoDB" id="530022at2"/>
<keyword evidence="9" id="KW-1185">Reference proteome</keyword>
<evidence type="ECO:0000256" key="2">
    <source>
        <dbReference type="ARBA" id="ARBA00013194"/>
    </source>
</evidence>
<dbReference type="InterPro" id="IPR000297">
    <property type="entry name" value="PPIase_PpiC"/>
</dbReference>
<dbReference type="PROSITE" id="PS50198">
    <property type="entry name" value="PPIC_PPIASE_2"/>
    <property type="match status" value="1"/>
</dbReference>
<gene>
    <name evidence="8" type="ORF">CA54_20600</name>
</gene>
<dbReference type="InterPro" id="IPR023058">
    <property type="entry name" value="PPIase_PpiC_CS"/>
</dbReference>
<feature type="domain" description="PpiC" evidence="7">
    <location>
        <begin position="119"/>
        <end position="213"/>
    </location>
</feature>
<dbReference type="PANTHER" id="PTHR47245:SF1">
    <property type="entry name" value="FOLDASE PROTEIN PRSA"/>
    <property type="match status" value="1"/>
</dbReference>
<dbReference type="EC" id="5.2.1.8" evidence="2"/>
<reference evidence="8 9" key="1">
    <citation type="submission" date="2019-02" db="EMBL/GenBank/DDBJ databases">
        <title>Deep-cultivation of Planctomycetes and their phenomic and genomic characterization uncovers novel biology.</title>
        <authorList>
            <person name="Wiegand S."/>
            <person name="Jogler M."/>
            <person name="Boedeker C."/>
            <person name="Pinto D."/>
            <person name="Vollmers J."/>
            <person name="Rivas-Marin E."/>
            <person name="Kohn T."/>
            <person name="Peeters S.H."/>
            <person name="Heuer A."/>
            <person name="Rast P."/>
            <person name="Oberbeckmann S."/>
            <person name="Bunk B."/>
            <person name="Jeske O."/>
            <person name="Meyerdierks A."/>
            <person name="Storesund J.E."/>
            <person name="Kallscheuer N."/>
            <person name="Luecker S."/>
            <person name="Lage O.M."/>
            <person name="Pohl T."/>
            <person name="Merkel B.J."/>
            <person name="Hornburger P."/>
            <person name="Mueller R.-W."/>
            <person name="Bruemmer F."/>
            <person name="Labrenz M."/>
            <person name="Spormann A.M."/>
            <person name="Op Den Camp H."/>
            <person name="Overmann J."/>
            <person name="Amann R."/>
            <person name="Jetten M.S.M."/>
            <person name="Mascher T."/>
            <person name="Medema M.H."/>
            <person name="Devos D.P."/>
            <person name="Kaster A.-K."/>
            <person name="Ovreas L."/>
            <person name="Rohde M."/>
            <person name="Galperin M.Y."/>
            <person name="Jogler C."/>
        </authorList>
    </citation>
    <scope>NUCLEOTIDE SEQUENCE [LARGE SCALE GENOMIC DNA]</scope>
    <source>
        <strain evidence="8 9">CA54</strain>
    </source>
</reference>
<dbReference type="Gene3D" id="1.10.4030.10">
    <property type="entry name" value="Porin chaperone SurA, peptide-binding domain"/>
    <property type="match status" value="1"/>
</dbReference>
<dbReference type="SUPFAM" id="SSF109998">
    <property type="entry name" value="Triger factor/SurA peptide-binding domain-like"/>
    <property type="match status" value="1"/>
</dbReference>
<sequence>MAEATTTVQQDDIIARLKLSGEWFAAAAELEFEGLIAKVADDQGVAVSDEELQSEFDAFRADLDLHKAEETNAWLSNSGITVEQVEAMLESNILQAKLADKLIDDTQIDAHFNQNPAAFDYAEISQLVVDNAGAAGELALSIREEGEDFAALAAEHSLDDSTSSDGGYLGLISREEAGGLPGDIADRIFSADAAEVIGPFEVPGGGHLIIRIEEVGKHELDDDLRAVLRGQLFDAHMAQLADN</sequence>
<evidence type="ECO:0000256" key="5">
    <source>
        <dbReference type="ARBA" id="ARBA00023235"/>
    </source>
</evidence>
<dbReference type="Pfam" id="PF00639">
    <property type="entry name" value="Rotamase"/>
    <property type="match status" value="1"/>
</dbReference>
<dbReference type="SUPFAM" id="SSF54534">
    <property type="entry name" value="FKBP-like"/>
    <property type="match status" value="1"/>
</dbReference>
<dbReference type="PANTHER" id="PTHR47245">
    <property type="entry name" value="PEPTIDYLPROLYL ISOMERASE"/>
    <property type="match status" value="1"/>
</dbReference>
<organism evidence="8 9">
    <name type="scientific">Symmachiella macrocystis</name>
    <dbReference type="NCBI Taxonomy" id="2527985"/>
    <lineage>
        <taxon>Bacteria</taxon>
        <taxon>Pseudomonadati</taxon>
        <taxon>Planctomycetota</taxon>
        <taxon>Planctomycetia</taxon>
        <taxon>Planctomycetales</taxon>
        <taxon>Planctomycetaceae</taxon>
        <taxon>Symmachiella</taxon>
    </lineage>
</organism>
<dbReference type="InterPro" id="IPR027304">
    <property type="entry name" value="Trigger_fact/SurA_dom_sf"/>
</dbReference>
<evidence type="ECO:0000256" key="3">
    <source>
        <dbReference type="ARBA" id="ARBA00022729"/>
    </source>
</evidence>
<dbReference type="Gene3D" id="3.10.50.40">
    <property type="match status" value="1"/>
</dbReference>
<accession>A0A5C6BMD5</accession>